<feature type="transmembrane region" description="Helical" evidence="1">
    <location>
        <begin position="81"/>
        <end position="105"/>
    </location>
</feature>
<evidence type="ECO:0000256" key="1">
    <source>
        <dbReference type="SAM" id="Phobius"/>
    </source>
</evidence>
<feature type="signal peptide" evidence="2">
    <location>
        <begin position="1"/>
        <end position="17"/>
    </location>
</feature>
<evidence type="ECO:0000313" key="3">
    <source>
        <dbReference type="EMBL" id="CAL1601627.1"/>
    </source>
</evidence>
<proteinExistence type="predicted"/>
<reference evidence="3 4" key="1">
    <citation type="submission" date="2024-04" db="EMBL/GenBank/DDBJ databases">
        <authorList>
            <person name="Waldvogel A.-M."/>
            <person name="Schoenle A."/>
        </authorList>
    </citation>
    <scope>NUCLEOTIDE SEQUENCE [LARGE SCALE GENOMIC DNA]</scope>
</reference>
<evidence type="ECO:0000313" key="4">
    <source>
        <dbReference type="Proteomes" id="UP001497482"/>
    </source>
</evidence>
<evidence type="ECO:0000256" key="2">
    <source>
        <dbReference type="SAM" id="SignalP"/>
    </source>
</evidence>
<name>A0AAV2LN16_KNICA</name>
<protein>
    <submittedName>
        <fullName evidence="3">Uncharacterized protein</fullName>
    </submittedName>
</protein>
<dbReference type="AlphaFoldDB" id="A0AAV2LN16"/>
<dbReference type="EMBL" id="OZ035825">
    <property type="protein sequence ID" value="CAL1601627.1"/>
    <property type="molecule type" value="Genomic_DNA"/>
</dbReference>
<keyword evidence="2" id="KW-0732">Signal</keyword>
<feature type="chain" id="PRO_5043943127" evidence="2">
    <location>
        <begin position="18"/>
        <end position="131"/>
    </location>
</feature>
<organism evidence="3 4">
    <name type="scientific">Knipowitschia caucasica</name>
    <name type="common">Caucasian dwarf goby</name>
    <name type="synonym">Pomatoschistus caucasicus</name>
    <dbReference type="NCBI Taxonomy" id="637954"/>
    <lineage>
        <taxon>Eukaryota</taxon>
        <taxon>Metazoa</taxon>
        <taxon>Chordata</taxon>
        <taxon>Craniata</taxon>
        <taxon>Vertebrata</taxon>
        <taxon>Euteleostomi</taxon>
        <taxon>Actinopterygii</taxon>
        <taxon>Neopterygii</taxon>
        <taxon>Teleostei</taxon>
        <taxon>Neoteleostei</taxon>
        <taxon>Acanthomorphata</taxon>
        <taxon>Gobiaria</taxon>
        <taxon>Gobiiformes</taxon>
        <taxon>Gobioidei</taxon>
        <taxon>Gobiidae</taxon>
        <taxon>Gobiinae</taxon>
        <taxon>Knipowitschia</taxon>
    </lineage>
</organism>
<keyword evidence="1" id="KW-1133">Transmembrane helix</keyword>
<keyword evidence="4" id="KW-1185">Reference proteome</keyword>
<sequence>MMLKLLLWSLLSGCVSATTMDLKTGDNLTLNCSSYCISNIVETDSGFYRCVYKIADEKSCSMYRVSISDVPPTKTPAPAPIPVIVIAAVTGLIVVIAIIFTLCVIPKVKKRMRSGESEAQMHNIYEVMSRN</sequence>
<keyword evidence="1" id="KW-0472">Membrane</keyword>
<accession>A0AAV2LN16</accession>
<dbReference type="Proteomes" id="UP001497482">
    <property type="component" value="Chromosome 3"/>
</dbReference>
<gene>
    <name evidence="3" type="ORF">KC01_LOCUS29550</name>
</gene>
<keyword evidence="1" id="KW-0812">Transmembrane</keyword>